<dbReference type="AlphaFoldDB" id="E0XZH0"/>
<evidence type="ECO:0000313" key="1">
    <source>
        <dbReference type="EMBL" id="ADI19811.1"/>
    </source>
</evidence>
<accession>E0XZH0</accession>
<protein>
    <submittedName>
        <fullName evidence="1">Uncharacterized protein</fullName>
    </submittedName>
</protein>
<organism evidence="1">
    <name type="scientific">uncultured alpha proteobacterium EB000_37G09</name>
    <dbReference type="NCBI Taxonomy" id="710792"/>
    <lineage>
        <taxon>Bacteria</taxon>
        <taxon>Pseudomonadati</taxon>
        <taxon>Pseudomonadota</taxon>
        <taxon>Alphaproteobacteria</taxon>
        <taxon>environmental samples</taxon>
    </lineage>
</organism>
<name>E0XZH0_9PROT</name>
<proteinExistence type="predicted"/>
<reference evidence="1" key="1">
    <citation type="journal article" date="2011" name="Environ. Microbiol.">
        <title>Time-series analyses of Monterey Bay coastal microbial picoplankton using a 'genome proxy' microarray.</title>
        <authorList>
            <person name="Rich V.I."/>
            <person name="Pham V.D."/>
            <person name="Eppley J."/>
            <person name="Shi Y."/>
            <person name="DeLong E.F."/>
        </authorList>
    </citation>
    <scope>NUCLEOTIDE SEQUENCE</scope>
</reference>
<sequence length="92" mass="10420">MQSYCKQANGDLLAGRNNNVIFTGIMARPDFTAPLHKLVCCTRHRRHHHSHFVSGINFRLHTLCNSADTVKISNRSAPEFLNDTCHFTPTDL</sequence>
<dbReference type="EMBL" id="GU474933">
    <property type="protein sequence ID" value="ADI19811.1"/>
    <property type="molecule type" value="Genomic_DNA"/>
</dbReference>